<dbReference type="GO" id="GO:0006352">
    <property type="term" value="P:DNA-templated transcription initiation"/>
    <property type="evidence" value="ECO:0007669"/>
    <property type="project" value="InterPro"/>
</dbReference>
<gene>
    <name evidence="7" type="ORF">LPTSP2_29720</name>
</gene>
<dbReference type="Gene3D" id="1.10.10.10">
    <property type="entry name" value="Winged helix-like DNA-binding domain superfamily/Winged helix DNA-binding domain"/>
    <property type="match status" value="1"/>
</dbReference>
<dbReference type="InterPro" id="IPR007627">
    <property type="entry name" value="RNA_pol_sigma70_r2"/>
</dbReference>
<keyword evidence="3" id="KW-0731">Sigma factor</keyword>
<dbReference type="NCBIfam" id="TIGR02937">
    <property type="entry name" value="sigma70-ECF"/>
    <property type="match status" value="1"/>
</dbReference>
<dbReference type="GO" id="GO:0016987">
    <property type="term" value="F:sigma factor activity"/>
    <property type="evidence" value="ECO:0007669"/>
    <property type="project" value="UniProtKB-KW"/>
</dbReference>
<evidence type="ECO:0000256" key="1">
    <source>
        <dbReference type="ARBA" id="ARBA00010641"/>
    </source>
</evidence>
<accession>A0A2P2DGC2</accession>
<keyword evidence="2" id="KW-0805">Transcription regulation</keyword>
<proteinExistence type="inferred from homology"/>
<dbReference type="Gene3D" id="1.10.1740.10">
    <property type="match status" value="1"/>
</dbReference>
<feature type="domain" description="RNA polymerase sigma factor 70 region 4 type 2" evidence="6">
    <location>
        <begin position="112"/>
        <end position="163"/>
    </location>
</feature>
<dbReference type="SUPFAM" id="SSF88659">
    <property type="entry name" value="Sigma3 and sigma4 domains of RNA polymerase sigma factors"/>
    <property type="match status" value="1"/>
</dbReference>
<dbReference type="InterPro" id="IPR014284">
    <property type="entry name" value="RNA_pol_sigma-70_dom"/>
</dbReference>
<comment type="similarity">
    <text evidence="1">Belongs to the sigma-70 factor family. ECF subfamily.</text>
</comment>
<keyword evidence="8" id="KW-1185">Reference proteome</keyword>
<dbReference type="AlphaFoldDB" id="A0A2P2DGC2"/>
<feature type="domain" description="RNA polymerase sigma-70 region 2" evidence="5">
    <location>
        <begin position="13"/>
        <end position="71"/>
    </location>
</feature>
<keyword evidence="4" id="KW-0804">Transcription</keyword>
<dbReference type="Pfam" id="PF04542">
    <property type="entry name" value="Sigma70_r2"/>
    <property type="match status" value="1"/>
</dbReference>
<name>A0A2P2DGC2_9LEPT</name>
<reference evidence="8" key="1">
    <citation type="journal article" date="2019" name="Microbiol. Immunol.">
        <title>Molecular and phenotypic characterization of Leptospira johnsonii sp. nov., Leptospira ellinghausenii sp. nov. and Leptospira ryugenii sp. nov. isolated from soil and water in Japan.</title>
        <authorList>
            <person name="Masuzawa T."/>
            <person name="Saito M."/>
            <person name="Nakao R."/>
            <person name="Nikaido Y."/>
            <person name="Matsumoto M."/>
            <person name="Ogawa M."/>
            <person name="Yokoyama M."/>
            <person name="Hidaka Y."/>
            <person name="Tomita J."/>
            <person name="Sakakibara K."/>
            <person name="Suzuki K."/>
            <person name="Yasuda S."/>
            <person name="Sato H."/>
            <person name="Yamaguchi M."/>
            <person name="Yoshida S.I."/>
            <person name="Koizumi N."/>
            <person name="Kawamura Y."/>
        </authorList>
    </citation>
    <scope>NUCLEOTIDE SEQUENCE [LARGE SCALE GENOMIC DNA]</scope>
    <source>
        <strain evidence="8">E18</strain>
    </source>
</reference>
<evidence type="ECO:0000313" key="7">
    <source>
        <dbReference type="EMBL" id="GBF43669.1"/>
    </source>
</evidence>
<dbReference type="InterPro" id="IPR013325">
    <property type="entry name" value="RNA_pol_sigma_r2"/>
</dbReference>
<evidence type="ECO:0000259" key="5">
    <source>
        <dbReference type="Pfam" id="PF04542"/>
    </source>
</evidence>
<protein>
    <submittedName>
        <fullName evidence="7">RNA polymerase sigma subunit</fullName>
    </submittedName>
</protein>
<dbReference type="SUPFAM" id="SSF88946">
    <property type="entry name" value="Sigma2 domain of RNA polymerase sigma factors"/>
    <property type="match status" value="1"/>
</dbReference>
<evidence type="ECO:0000256" key="4">
    <source>
        <dbReference type="ARBA" id="ARBA00023163"/>
    </source>
</evidence>
<comment type="caution">
    <text evidence="7">The sequence shown here is derived from an EMBL/GenBank/DDBJ whole genome shotgun (WGS) entry which is preliminary data.</text>
</comment>
<dbReference type="InterPro" id="IPR013324">
    <property type="entry name" value="RNA_pol_sigma_r3/r4-like"/>
</dbReference>
<sequence length="173" mass="20225">MVLHGDVSQFEVLMKRYQGMVFSQARKAFLSEEEAEDFTQEVFLKAYESLSQFRGEAQFSTWLFQIAKFRLTKVNKKKSHLITDWTEDVSTVADKSKPSVAEILDKEETQLTLHSLIAKLPKSYQLPIHLHYFENKPLKEIANDLNIKLNTIKSHISRGKELLRKWWSHEIEG</sequence>
<dbReference type="CDD" id="cd06171">
    <property type="entry name" value="Sigma70_r4"/>
    <property type="match status" value="1"/>
</dbReference>
<evidence type="ECO:0000256" key="3">
    <source>
        <dbReference type="ARBA" id="ARBA00023082"/>
    </source>
</evidence>
<dbReference type="PANTHER" id="PTHR43133:SF51">
    <property type="entry name" value="RNA POLYMERASE SIGMA FACTOR"/>
    <property type="match status" value="1"/>
</dbReference>
<dbReference type="InterPro" id="IPR039425">
    <property type="entry name" value="RNA_pol_sigma-70-like"/>
</dbReference>
<dbReference type="Pfam" id="PF08281">
    <property type="entry name" value="Sigma70_r4_2"/>
    <property type="match status" value="1"/>
</dbReference>
<dbReference type="InterPro" id="IPR036388">
    <property type="entry name" value="WH-like_DNA-bd_sf"/>
</dbReference>
<dbReference type="InterPro" id="IPR013249">
    <property type="entry name" value="RNA_pol_sigma70_r4_t2"/>
</dbReference>
<dbReference type="EMBL" id="BFAZ01000009">
    <property type="protein sequence ID" value="GBF43669.1"/>
    <property type="molecule type" value="Genomic_DNA"/>
</dbReference>
<dbReference type="GO" id="GO:0003677">
    <property type="term" value="F:DNA binding"/>
    <property type="evidence" value="ECO:0007669"/>
    <property type="project" value="InterPro"/>
</dbReference>
<evidence type="ECO:0000259" key="6">
    <source>
        <dbReference type="Pfam" id="PF08281"/>
    </source>
</evidence>
<evidence type="ECO:0000313" key="8">
    <source>
        <dbReference type="Proteomes" id="UP000245206"/>
    </source>
</evidence>
<dbReference type="PANTHER" id="PTHR43133">
    <property type="entry name" value="RNA POLYMERASE ECF-TYPE SIGMA FACTO"/>
    <property type="match status" value="1"/>
</dbReference>
<organism evidence="7 8">
    <name type="scientific">Leptospira ellinghausenii</name>
    <dbReference type="NCBI Taxonomy" id="1917822"/>
    <lineage>
        <taxon>Bacteria</taxon>
        <taxon>Pseudomonadati</taxon>
        <taxon>Spirochaetota</taxon>
        <taxon>Spirochaetia</taxon>
        <taxon>Leptospirales</taxon>
        <taxon>Leptospiraceae</taxon>
        <taxon>Leptospira</taxon>
    </lineage>
</organism>
<evidence type="ECO:0000256" key="2">
    <source>
        <dbReference type="ARBA" id="ARBA00023015"/>
    </source>
</evidence>
<dbReference type="Proteomes" id="UP000245206">
    <property type="component" value="Unassembled WGS sequence"/>
</dbReference>